<organism evidence="4 5">
    <name type="scientific">Thioflavicoccus mobilis 8321</name>
    <dbReference type="NCBI Taxonomy" id="765912"/>
    <lineage>
        <taxon>Bacteria</taxon>
        <taxon>Pseudomonadati</taxon>
        <taxon>Pseudomonadota</taxon>
        <taxon>Gammaproteobacteria</taxon>
        <taxon>Chromatiales</taxon>
        <taxon>Chromatiaceae</taxon>
        <taxon>Thioflavicoccus</taxon>
    </lineage>
</organism>
<sequence>MLRVTHYLRKPLPGVFSIERLFEDVREHLPADITATTCVNRHPSRGLTPRLADAVRARGSQGEVNHVTGDVHYLTYLLDRRRTVLTIHDCVALQRTRGLRHWLLRELWYRIPVHKARVITVISEATRRQVASYTGCSLEKVRVIPNCVSSVYRHCPKSFRRDRPRVLHVGTKPNKNLERHAAAMAGLGCVLVVVGRLSARQEAYLAEKEVAVENYVDLSLEALVDQYRRCDLLLFASTYEGFGLPIVEAQAVGRPVVTSNCFSMPEVAGGAAQLVDPFDVASIREGLQRVLADPDYRTSLIAQGLENVKRFRPEAIAEQYAALYREVYE</sequence>
<evidence type="ECO:0000313" key="5">
    <source>
        <dbReference type="Proteomes" id="UP000010816"/>
    </source>
</evidence>
<gene>
    <name evidence="4" type="ORF">Thimo_1003</name>
</gene>
<evidence type="ECO:0000259" key="2">
    <source>
        <dbReference type="Pfam" id="PF00534"/>
    </source>
</evidence>
<evidence type="ECO:0000256" key="1">
    <source>
        <dbReference type="ARBA" id="ARBA00022679"/>
    </source>
</evidence>
<name>L0GWY7_9GAMM</name>
<dbReference type="PATRIC" id="fig|765912.4.peg.974"/>
<evidence type="ECO:0000313" key="4">
    <source>
        <dbReference type="EMBL" id="AGA89824.1"/>
    </source>
</evidence>
<keyword evidence="5" id="KW-1185">Reference proteome</keyword>
<dbReference type="GO" id="GO:0016757">
    <property type="term" value="F:glycosyltransferase activity"/>
    <property type="evidence" value="ECO:0007669"/>
    <property type="project" value="InterPro"/>
</dbReference>
<dbReference type="CDD" id="cd03809">
    <property type="entry name" value="GT4_MtfB-like"/>
    <property type="match status" value="1"/>
</dbReference>
<dbReference type="eggNOG" id="COG0438">
    <property type="taxonomic scope" value="Bacteria"/>
</dbReference>
<dbReference type="SUPFAM" id="SSF53756">
    <property type="entry name" value="UDP-Glycosyltransferase/glycogen phosphorylase"/>
    <property type="match status" value="1"/>
</dbReference>
<dbReference type="EMBL" id="CP003051">
    <property type="protein sequence ID" value="AGA89824.1"/>
    <property type="molecule type" value="Genomic_DNA"/>
</dbReference>
<dbReference type="PANTHER" id="PTHR46401">
    <property type="entry name" value="GLYCOSYLTRANSFERASE WBBK-RELATED"/>
    <property type="match status" value="1"/>
</dbReference>
<reference evidence="4 5" key="1">
    <citation type="submission" date="2011-09" db="EMBL/GenBank/DDBJ databases">
        <title>Complete sequence of chromosome of Thioflavicoccus mobilis 8321.</title>
        <authorList>
            <consortium name="US DOE Joint Genome Institute"/>
            <person name="Lucas S."/>
            <person name="Han J."/>
            <person name="Lapidus A."/>
            <person name="Cheng J.-F."/>
            <person name="Goodwin L."/>
            <person name="Pitluck S."/>
            <person name="Peters L."/>
            <person name="Ovchinnikova G."/>
            <person name="Lu M."/>
            <person name="Detter J.C."/>
            <person name="Han C."/>
            <person name="Tapia R."/>
            <person name="Land M."/>
            <person name="Hauser L."/>
            <person name="Kyrpides N."/>
            <person name="Ivanova N."/>
            <person name="Pagani I."/>
            <person name="Vogl K."/>
            <person name="Liu Z."/>
            <person name="Imhoff J."/>
            <person name="Thiel V."/>
            <person name="Frigaard N.-U."/>
            <person name="Bryant D."/>
            <person name="Woyke T."/>
        </authorList>
    </citation>
    <scope>NUCLEOTIDE SEQUENCE [LARGE SCALE GENOMIC DNA]</scope>
    <source>
        <strain evidence="4 5">8321</strain>
    </source>
</reference>
<dbReference type="InterPro" id="IPR028098">
    <property type="entry name" value="Glyco_trans_4-like_N"/>
</dbReference>
<proteinExistence type="predicted"/>
<dbReference type="AlphaFoldDB" id="L0GWY7"/>
<accession>L0GWY7</accession>
<feature type="domain" description="Glycosyl transferase family 1" evidence="2">
    <location>
        <begin position="162"/>
        <end position="304"/>
    </location>
</feature>
<evidence type="ECO:0000259" key="3">
    <source>
        <dbReference type="Pfam" id="PF13439"/>
    </source>
</evidence>
<dbReference type="GO" id="GO:0009103">
    <property type="term" value="P:lipopolysaccharide biosynthetic process"/>
    <property type="evidence" value="ECO:0007669"/>
    <property type="project" value="TreeGrafter"/>
</dbReference>
<dbReference type="OrthoDB" id="9764577at2"/>
<dbReference type="Gene3D" id="3.40.50.2000">
    <property type="entry name" value="Glycogen Phosphorylase B"/>
    <property type="match status" value="2"/>
</dbReference>
<dbReference type="STRING" id="765912.Thimo_1003"/>
<dbReference type="PANTHER" id="PTHR46401:SF2">
    <property type="entry name" value="GLYCOSYLTRANSFERASE WBBK-RELATED"/>
    <property type="match status" value="1"/>
</dbReference>
<dbReference type="Pfam" id="PF00534">
    <property type="entry name" value="Glycos_transf_1"/>
    <property type="match status" value="1"/>
</dbReference>
<dbReference type="Proteomes" id="UP000010816">
    <property type="component" value="Chromosome"/>
</dbReference>
<dbReference type="Pfam" id="PF13439">
    <property type="entry name" value="Glyco_transf_4"/>
    <property type="match status" value="1"/>
</dbReference>
<dbReference type="KEGG" id="tmb:Thimo_1003"/>
<dbReference type="InterPro" id="IPR001296">
    <property type="entry name" value="Glyco_trans_1"/>
</dbReference>
<feature type="domain" description="Glycosyltransferase subfamily 4-like N-terminal" evidence="3">
    <location>
        <begin position="77"/>
        <end position="148"/>
    </location>
</feature>
<protein>
    <submittedName>
        <fullName evidence="4">Glycosyltransferase</fullName>
    </submittedName>
</protein>
<keyword evidence="1 4" id="KW-0808">Transferase</keyword>
<dbReference type="HOGENOM" id="CLU_009583_27_1_6"/>